<name>A0A6C0KUM0_9ZZZZ</name>
<reference evidence="1" key="1">
    <citation type="journal article" date="2020" name="Nature">
        <title>Giant virus diversity and host interactions through global metagenomics.</title>
        <authorList>
            <person name="Schulz F."/>
            <person name="Roux S."/>
            <person name="Paez-Espino D."/>
            <person name="Jungbluth S."/>
            <person name="Walsh D.A."/>
            <person name="Denef V.J."/>
            <person name="McMahon K.D."/>
            <person name="Konstantinidis K.T."/>
            <person name="Eloe-Fadrosh E.A."/>
            <person name="Kyrpides N.C."/>
            <person name="Woyke T."/>
        </authorList>
    </citation>
    <scope>NUCLEOTIDE SEQUENCE</scope>
    <source>
        <strain evidence="1">GVMAG-S-3300013286-35</strain>
    </source>
</reference>
<evidence type="ECO:0000313" key="1">
    <source>
        <dbReference type="EMBL" id="QHU21682.1"/>
    </source>
</evidence>
<protein>
    <submittedName>
        <fullName evidence="1">Uncharacterized protein</fullName>
    </submittedName>
</protein>
<accession>A0A6C0KUM0</accession>
<dbReference type="EMBL" id="MN740992">
    <property type="protein sequence ID" value="QHU21682.1"/>
    <property type="molecule type" value="Genomic_DNA"/>
</dbReference>
<proteinExistence type="predicted"/>
<organism evidence="1">
    <name type="scientific">viral metagenome</name>
    <dbReference type="NCBI Taxonomy" id="1070528"/>
    <lineage>
        <taxon>unclassified sequences</taxon>
        <taxon>metagenomes</taxon>
        <taxon>organismal metagenomes</taxon>
    </lineage>
</organism>
<sequence>MRKKLTLEQTNNQDQKMSTRMFVRASVNGIVYLIDSQKGRVYTYNIEAPVYVGDLERIPGEELVTSEGNLTGARLKLRQDWQKVIRHLHP</sequence>
<dbReference type="AlphaFoldDB" id="A0A6C0KUM0"/>